<evidence type="ECO:0000313" key="2">
    <source>
        <dbReference type="EMBL" id="TCD10187.1"/>
    </source>
</evidence>
<keyword evidence="3" id="KW-1185">Reference proteome</keyword>
<proteinExistence type="predicted"/>
<keyword evidence="1" id="KW-0812">Transmembrane</keyword>
<dbReference type="Proteomes" id="UP000291485">
    <property type="component" value="Unassembled WGS sequence"/>
</dbReference>
<dbReference type="RefSeq" id="WP_131558318.1">
    <property type="nucleotide sequence ID" value="NZ_SJSN01000007.1"/>
</dbReference>
<accession>A0A4R0P0I5</accession>
<reference evidence="2 3" key="1">
    <citation type="submission" date="2019-02" db="EMBL/GenBank/DDBJ databases">
        <title>Pedobacter sp. RP-3-11 sp. nov., isolated from Arctic soil.</title>
        <authorList>
            <person name="Dahal R.H."/>
        </authorList>
    </citation>
    <scope>NUCLEOTIDE SEQUENCE [LARGE SCALE GENOMIC DNA]</scope>
    <source>
        <strain evidence="2 3">RP-3-11</strain>
    </source>
</reference>
<feature type="transmembrane region" description="Helical" evidence="1">
    <location>
        <begin position="52"/>
        <end position="71"/>
    </location>
</feature>
<keyword evidence="1" id="KW-1133">Transmembrane helix</keyword>
<protein>
    <submittedName>
        <fullName evidence="2">Uncharacterized protein</fullName>
    </submittedName>
</protein>
<evidence type="ECO:0000256" key="1">
    <source>
        <dbReference type="SAM" id="Phobius"/>
    </source>
</evidence>
<sequence length="96" mass="11216">METDKIPYQKIIIRTFLQVLLMIVIIFTINSWPSIKESFNGNVPPLQYWLDHSFKISNLILIVGFGAYFYYKGVTDAKEVIANEKKVNDKWDNTEV</sequence>
<feature type="transmembrane region" description="Helical" evidence="1">
    <location>
        <begin position="12"/>
        <end position="32"/>
    </location>
</feature>
<gene>
    <name evidence="2" type="ORF">EZ449_10190</name>
</gene>
<dbReference type="AlphaFoldDB" id="A0A4R0P0I5"/>
<keyword evidence="1" id="KW-0472">Membrane</keyword>
<name>A0A4R0P0I5_9SPHI</name>
<evidence type="ECO:0000313" key="3">
    <source>
        <dbReference type="Proteomes" id="UP000291485"/>
    </source>
</evidence>
<comment type="caution">
    <text evidence="2">The sequence shown here is derived from an EMBL/GenBank/DDBJ whole genome shotgun (WGS) entry which is preliminary data.</text>
</comment>
<organism evidence="2 3">
    <name type="scientific">Pedobacter frigidisoli</name>
    <dbReference type="NCBI Taxonomy" id="2530455"/>
    <lineage>
        <taxon>Bacteria</taxon>
        <taxon>Pseudomonadati</taxon>
        <taxon>Bacteroidota</taxon>
        <taxon>Sphingobacteriia</taxon>
        <taxon>Sphingobacteriales</taxon>
        <taxon>Sphingobacteriaceae</taxon>
        <taxon>Pedobacter</taxon>
    </lineage>
</organism>
<dbReference type="OrthoDB" id="771227at2"/>
<dbReference type="EMBL" id="SJSN01000007">
    <property type="protein sequence ID" value="TCD10187.1"/>
    <property type="molecule type" value="Genomic_DNA"/>
</dbReference>